<proteinExistence type="inferred from homology"/>
<sequence length="291" mass="31200">MTPAHQLCTVPSIVSAVKSFIPPLTTDKYKGQAGRIAVIGGSKEYTGAPYFAAISALKVGADLSHVFCASEASVVIKSYSPELIVHPLLEQMCLNVSRVIEKARSMKIPMVIDADGVHLLTIEPDIIKNYERAILTPNAVEFSRLYQSVLGKDPNCGVDTVAASVSELSRAMGNVTVVRKGAVDIISDGHHVMQCDGQGSLRRCGGQGDLLSGSMGSFLHWSSMAVENDTQEPTLRKHGAGACAAYAACLLTRECNRLAFRDHGRSMTCSDMIVAIHRAMVALYEEGSEES</sequence>
<comment type="catalytic activity">
    <reaction evidence="7">
        <text>(6S)-NADHX + ATP = ADP + phosphate + NADH + H(+)</text>
        <dbReference type="Rhea" id="RHEA:19017"/>
        <dbReference type="ChEBI" id="CHEBI:15378"/>
        <dbReference type="ChEBI" id="CHEBI:30616"/>
        <dbReference type="ChEBI" id="CHEBI:43474"/>
        <dbReference type="ChEBI" id="CHEBI:57945"/>
        <dbReference type="ChEBI" id="CHEBI:64074"/>
        <dbReference type="ChEBI" id="CHEBI:456216"/>
        <dbReference type="EC" id="4.2.1.93"/>
    </reaction>
</comment>
<evidence type="ECO:0000313" key="10">
    <source>
        <dbReference type="RefSeq" id="XP_014665400.1"/>
    </source>
</evidence>
<evidence type="ECO:0000256" key="4">
    <source>
        <dbReference type="ARBA" id="ARBA00023027"/>
    </source>
</evidence>
<dbReference type="CDD" id="cd01171">
    <property type="entry name" value="YXKO-related"/>
    <property type="match status" value="1"/>
</dbReference>
<evidence type="ECO:0000256" key="2">
    <source>
        <dbReference type="ARBA" id="ARBA00022840"/>
    </source>
</evidence>
<evidence type="ECO:0000256" key="7">
    <source>
        <dbReference type="HAMAP-Rule" id="MF_03157"/>
    </source>
</evidence>
<dbReference type="PANTHER" id="PTHR12592">
    <property type="entry name" value="ATP-DEPENDENT (S)-NAD(P)H-HYDRATE DEHYDRATASE FAMILY MEMBER"/>
    <property type="match status" value="1"/>
</dbReference>
<keyword evidence="7" id="KW-0597">Phosphoprotein</keyword>
<comment type="similarity">
    <text evidence="7">Belongs to the NnrD/CARKD family.</text>
</comment>
<keyword evidence="5 7" id="KW-0456">Lyase</keyword>
<evidence type="ECO:0000259" key="8">
    <source>
        <dbReference type="PROSITE" id="PS51383"/>
    </source>
</evidence>
<keyword evidence="3" id="KW-0521">NADP</keyword>
<dbReference type="PROSITE" id="PS51383">
    <property type="entry name" value="YJEF_C_3"/>
    <property type="match status" value="1"/>
</dbReference>
<dbReference type="EC" id="4.2.1.93" evidence="7"/>
<dbReference type="Gene3D" id="3.40.1190.20">
    <property type="match status" value="2"/>
</dbReference>
<feature type="binding site" evidence="7">
    <location>
        <position position="209"/>
    </location>
    <ligand>
        <name>(6S)-NADPHX</name>
        <dbReference type="ChEBI" id="CHEBI:64076"/>
    </ligand>
</feature>
<feature type="binding site" evidence="7">
    <location>
        <position position="103"/>
    </location>
    <ligand>
        <name>(6S)-NADPHX</name>
        <dbReference type="ChEBI" id="CHEBI:64076"/>
    </ligand>
</feature>
<dbReference type="GeneID" id="106807549"/>
<comment type="function">
    <text evidence="7">Catalyzes the dehydration of the S-form of NAD(P)HX at the expense of ATP, which is converted to ADP. Together with NAD(P)HX epimerase, which catalyzes the epimerization of the S- and R-forms, the enzyme allows the repair of both epimers of NAD(P)HX, a damaged form of NAD(P)H that is a result of enzymatic or heat-dependent hydration.</text>
</comment>
<accession>A0ABM1DZM9</accession>
<comment type="catalytic activity">
    <reaction evidence="6 7">
        <text>(6S)-NADPHX + ATP = ADP + phosphate + NADPH + H(+)</text>
        <dbReference type="Rhea" id="RHEA:32231"/>
        <dbReference type="ChEBI" id="CHEBI:15378"/>
        <dbReference type="ChEBI" id="CHEBI:30616"/>
        <dbReference type="ChEBI" id="CHEBI:43474"/>
        <dbReference type="ChEBI" id="CHEBI:57783"/>
        <dbReference type="ChEBI" id="CHEBI:64076"/>
        <dbReference type="ChEBI" id="CHEBI:456216"/>
        <dbReference type="EC" id="4.2.1.93"/>
    </reaction>
</comment>
<dbReference type="InterPro" id="IPR029056">
    <property type="entry name" value="Ribokinase-like"/>
</dbReference>
<evidence type="ECO:0000256" key="5">
    <source>
        <dbReference type="ARBA" id="ARBA00023239"/>
    </source>
</evidence>
<evidence type="ECO:0000256" key="1">
    <source>
        <dbReference type="ARBA" id="ARBA00022741"/>
    </source>
</evidence>
<comment type="cofactor">
    <cofactor evidence="7">
        <name>Mg(2+)</name>
        <dbReference type="ChEBI" id="CHEBI:18420"/>
    </cofactor>
</comment>
<dbReference type="Proteomes" id="UP000695022">
    <property type="component" value="Unplaced"/>
</dbReference>
<organism evidence="9 10">
    <name type="scientific">Priapulus caudatus</name>
    <name type="common">Priapulid worm</name>
    <dbReference type="NCBI Taxonomy" id="37621"/>
    <lineage>
        <taxon>Eukaryota</taxon>
        <taxon>Metazoa</taxon>
        <taxon>Ecdysozoa</taxon>
        <taxon>Scalidophora</taxon>
        <taxon>Priapulida</taxon>
        <taxon>Priapulimorpha</taxon>
        <taxon>Priapulimorphida</taxon>
        <taxon>Priapulidae</taxon>
        <taxon>Priapulus</taxon>
    </lineage>
</organism>
<feature type="binding site" evidence="7">
    <location>
        <begin position="180"/>
        <end position="184"/>
    </location>
    <ligand>
        <name>ATP</name>
        <dbReference type="ChEBI" id="CHEBI:30616"/>
    </ligand>
</feature>
<name>A0ABM1DZM9_PRICU</name>
<feature type="domain" description="YjeF C-terminal" evidence="8">
    <location>
        <begin position="13"/>
        <end position="283"/>
    </location>
</feature>
<keyword evidence="1 7" id="KW-0547">Nucleotide-binding</keyword>
<keyword evidence="2 7" id="KW-0067">ATP-binding</keyword>
<dbReference type="PANTHER" id="PTHR12592:SF0">
    <property type="entry name" value="ATP-DEPENDENT (S)-NAD(P)H-HYDRATE DEHYDRATASE"/>
    <property type="match status" value="1"/>
</dbReference>
<dbReference type="RefSeq" id="XP_014665400.1">
    <property type="nucleotide sequence ID" value="XM_014809914.1"/>
</dbReference>
<evidence type="ECO:0000313" key="9">
    <source>
        <dbReference type="Proteomes" id="UP000695022"/>
    </source>
</evidence>
<gene>
    <name evidence="10" type="primary">LOC106807549</name>
</gene>
<evidence type="ECO:0000256" key="6">
    <source>
        <dbReference type="ARBA" id="ARBA00047472"/>
    </source>
</evidence>
<dbReference type="SUPFAM" id="SSF53613">
    <property type="entry name" value="Ribokinase-like"/>
    <property type="match status" value="1"/>
</dbReference>
<keyword evidence="4 7" id="KW-0520">NAD</keyword>
<protein>
    <recommendedName>
        <fullName evidence="7">ATP-dependent (S)-NAD(P)H-hydrate dehydratase</fullName>
        <ecNumber evidence="7">4.2.1.93</ecNumber>
    </recommendedName>
    <alternativeName>
        <fullName evidence="7">ATP-dependent NAD(P)HX dehydratase</fullName>
    </alternativeName>
</protein>
<reference evidence="10" key="1">
    <citation type="submission" date="2025-08" db="UniProtKB">
        <authorList>
            <consortium name="RefSeq"/>
        </authorList>
    </citation>
    <scope>IDENTIFICATION</scope>
</reference>
<feature type="binding site" evidence="7">
    <location>
        <begin position="199"/>
        <end position="208"/>
    </location>
    <ligand>
        <name>ATP</name>
        <dbReference type="ChEBI" id="CHEBI:30616"/>
    </ligand>
</feature>
<dbReference type="HAMAP" id="MF_01965">
    <property type="entry name" value="NADHX_dehydratase"/>
    <property type="match status" value="1"/>
</dbReference>
<dbReference type="Pfam" id="PF01256">
    <property type="entry name" value="Carb_kinase"/>
    <property type="match status" value="1"/>
</dbReference>
<dbReference type="InterPro" id="IPR000631">
    <property type="entry name" value="CARKD"/>
</dbReference>
<feature type="binding site" evidence="7">
    <location>
        <begin position="138"/>
        <end position="144"/>
    </location>
    <ligand>
        <name>(6S)-NADPHX</name>
        <dbReference type="ChEBI" id="CHEBI:64076"/>
    </ligand>
</feature>
<keyword evidence="9" id="KW-1185">Reference proteome</keyword>
<evidence type="ECO:0000256" key="3">
    <source>
        <dbReference type="ARBA" id="ARBA00022857"/>
    </source>
</evidence>